<dbReference type="KEGG" id="asag:FGM00_17725"/>
<dbReference type="RefSeq" id="WP_138854201.1">
    <property type="nucleotide sequence ID" value="NZ_CP040710.1"/>
</dbReference>
<keyword evidence="6 8" id="KW-0560">Oxidoreductase</keyword>
<protein>
    <recommendedName>
        <fullName evidence="4 6">dTDP-4-dehydrorhamnose reductase</fullName>
        <ecNumber evidence="3 6">1.1.1.133</ecNumber>
    </recommendedName>
</protein>
<comment type="catalytic activity">
    <reaction evidence="5">
        <text>dTDP-beta-L-rhamnose + NADP(+) = dTDP-4-dehydro-beta-L-rhamnose + NADPH + H(+)</text>
        <dbReference type="Rhea" id="RHEA:21796"/>
        <dbReference type="ChEBI" id="CHEBI:15378"/>
        <dbReference type="ChEBI" id="CHEBI:57510"/>
        <dbReference type="ChEBI" id="CHEBI:57783"/>
        <dbReference type="ChEBI" id="CHEBI:58349"/>
        <dbReference type="ChEBI" id="CHEBI:62830"/>
        <dbReference type="EC" id="1.1.1.133"/>
    </reaction>
</comment>
<keyword evidence="9" id="KW-1185">Reference proteome</keyword>
<evidence type="ECO:0000256" key="5">
    <source>
        <dbReference type="ARBA" id="ARBA00048200"/>
    </source>
</evidence>
<dbReference type="EMBL" id="CP040710">
    <property type="protein sequence ID" value="QCX01864.1"/>
    <property type="molecule type" value="Genomic_DNA"/>
</dbReference>
<proteinExistence type="inferred from homology"/>
<dbReference type="Gene3D" id="3.40.50.720">
    <property type="entry name" value="NAD(P)-binding Rossmann-like Domain"/>
    <property type="match status" value="1"/>
</dbReference>
<evidence type="ECO:0000256" key="4">
    <source>
        <dbReference type="ARBA" id="ARBA00017099"/>
    </source>
</evidence>
<evidence type="ECO:0000256" key="1">
    <source>
        <dbReference type="ARBA" id="ARBA00004781"/>
    </source>
</evidence>
<dbReference type="InterPro" id="IPR036291">
    <property type="entry name" value="NAD(P)-bd_dom_sf"/>
</dbReference>
<name>A0A5B7SYK2_9FLAO</name>
<dbReference type="GO" id="GO:0008831">
    <property type="term" value="F:dTDP-4-dehydrorhamnose reductase activity"/>
    <property type="evidence" value="ECO:0007669"/>
    <property type="project" value="UniProtKB-EC"/>
</dbReference>
<accession>A0A5B7SYK2</accession>
<dbReference type="CDD" id="cd05254">
    <property type="entry name" value="dTDP_HR_like_SDR_e"/>
    <property type="match status" value="1"/>
</dbReference>
<dbReference type="OrthoDB" id="9803892at2"/>
<dbReference type="Pfam" id="PF04321">
    <property type="entry name" value="RmlD_sub_bind"/>
    <property type="match status" value="1"/>
</dbReference>
<dbReference type="EC" id="1.1.1.133" evidence="3 6"/>
<evidence type="ECO:0000313" key="9">
    <source>
        <dbReference type="Proteomes" id="UP000310017"/>
    </source>
</evidence>
<dbReference type="NCBIfam" id="TIGR01214">
    <property type="entry name" value="rmlD"/>
    <property type="match status" value="1"/>
</dbReference>
<evidence type="ECO:0000256" key="6">
    <source>
        <dbReference type="RuleBase" id="RU364082"/>
    </source>
</evidence>
<feature type="domain" description="RmlD-like substrate binding" evidence="7">
    <location>
        <begin position="3"/>
        <end position="282"/>
    </location>
</feature>
<comment type="similarity">
    <text evidence="2 6">Belongs to the dTDP-4-dehydrorhamnose reductase family.</text>
</comment>
<dbReference type="AlphaFoldDB" id="A0A5B7SYK2"/>
<dbReference type="Proteomes" id="UP000310017">
    <property type="component" value="Chromosome"/>
</dbReference>
<dbReference type="PANTHER" id="PTHR10491">
    <property type="entry name" value="DTDP-4-DEHYDRORHAMNOSE REDUCTASE"/>
    <property type="match status" value="1"/>
</dbReference>
<sequence>MSKIIVTGGRGQLATCIKDESRQSENIFIFLGKEDLDITDQKAVQKVFDELRPDFCVNCAAYTAVDKAESEPVQAKRINVDGAKHLAQSCYRHGTTLIHISTDFVFDGTKNTPYNEQDVTNPLGVYGQTKLEGEKAIADNLEAHVILRTSWLYAQHGQNFMKTMLRLGKEKGILQIVDDQYGTPTYARDLARFIVRLINENTDKYGSYHYSNKGVATWYEFASAIFEYSQTQVAVMAIKSNEYPTAAQRPRYSVLAKRKVQDAFGIEIPEWKDSLKECLSKLGITQNK</sequence>
<dbReference type="InterPro" id="IPR029903">
    <property type="entry name" value="RmlD-like-bd"/>
</dbReference>
<dbReference type="PANTHER" id="PTHR10491:SF4">
    <property type="entry name" value="METHIONINE ADENOSYLTRANSFERASE 2 SUBUNIT BETA"/>
    <property type="match status" value="1"/>
</dbReference>
<dbReference type="GO" id="GO:0019305">
    <property type="term" value="P:dTDP-rhamnose biosynthetic process"/>
    <property type="evidence" value="ECO:0007669"/>
    <property type="project" value="UniProtKB-UniPathway"/>
</dbReference>
<keyword evidence="6" id="KW-0521">NADP</keyword>
<comment type="function">
    <text evidence="6">Catalyzes the reduction of dTDP-6-deoxy-L-lyxo-4-hexulose to yield dTDP-L-rhamnose.</text>
</comment>
<organism evidence="8 9">
    <name type="scientific">Aggregatimonas sangjinii</name>
    <dbReference type="NCBI Taxonomy" id="2583587"/>
    <lineage>
        <taxon>Bacteria</taxon>
        <taxon>Pseudomonadati</taxon>
        <taxon>Bacteroidota</taxon>
        <taxon>Flavobacteriia</taxon>
        <taxon>Flavobacteriales</taxon>
        <taxon>Flavobacteriaceae</taxon>
        <taxon>Aggregatimonas</taxon>
    </lineage>
</organism>
<dbReference type="SUPFAM" id="SSF51735">
    <property type="entry name" value="NAD(P)-binding Rossmann-fold domains"/>
    <property type="match status" value="1"/>
</dbReference>
<dbReference type="GO" id="GO:0005829">
    <property type="term" value="C:cytosol"/>
    <property type="evidence" value="ECO:0007669"/>
    <property type="project" value="TreeGrafter"/>
</dbReference>
<dbReference type="Gene3D" id="3.90.25.10">
    <property type="entry name" value="UDP-galactose 4-epimerase, domain 1"/>
    <property type="match status" value="1"/>
</dbReference>
<comment type="pathway">
    <text evidence="1 6">Carbohydrate biosynthesis; dTDP-L-rhamnose biosynthesis.</text>
</comment>
<reference evidence="8 9" key="1">
    <citation type="submission" date="2019-05" db="EMBL/GenBank/DDBJ databases">
        <title>Genome sequencing of F202Z8.</title>
        <authorList>
            <person name="Kwon Y.M."/>
        </authorList>
    </citation>
    <scope>NUCLEOTIDE SEQUENCE [LARGE SCALE GENOMIC DNA]</scope>
    <source>
        <strain evidence="8 9">F202Z8</strain>
    </source>
</reference>
<gene>
    <name evidence="8" type="primary">rfbD</name>
    <name evidence="8" type="ORF">FGM00_17725</name>
</gene>
<evidence type="ECO:0000313" key="8">
    <source>
        <dbReference type="EMBL" id="QCX01864.1"/>
    </source>
</evidence>
<evidence type="ECO:0000259" key="7">
    <source>
        <dbReference type="Pfam" id="PF04321"/>
    </source>
</evidence>
<evidence type="ECO:0000256" key="3">
    <source>
        <dbReference type="ARBA" id="ARBA00012929"/>
    </source>
</evidence>
<dbReference type="InterPro" id="IPR005913">
    <property type="entry name" value="dTDP_dehydrorham_reduct"/>
</dbReference>
<evidence type="ECO:0000256" key="2">
    <source>
        <dbReference type="ARBA" id="ARBA00010944"/>
    </source>
</evidence>
<dbReference type="UniPathway" id="UPA00124"/>